<evidence type="ECO:0000313" key="3">
    <source>
        <dbReference type="Proteomes" id="UP001140293"/>
    </source>
</evidence>
<proteinExistence type="predicted"/>
<dbReference type="RefSeq" id="WP_264015970.1">
    <property type="nucleotide sequence ID" value="NZ_JACKSJ010000254.1"/>
</dbReference>
<feature type="transmembrane region" description="Helical" evidence="1">
    <location>
        <begin position="67"/>
        <end position="88"/>
    </location>
</feature>
<dbReference type="Proteomes" id="UP001140293">
    <property type="component" value="Unassembled WGS sequence"/>
</dbReference>
<comment type="caution">
    <text evidence="2">The sequence shown here is derived from an EMBL/GenBank/DDBJ whole genome shotgun (WGS) entry which is preliminary data.</text>
</comment>
<keyword evidence="1" id="KW-0812">Transmembrane</keyword>
<dbReference type="EMBL" id="JACKSJ010000254">
    <property type="protein sequence ID" value="MCV7173803.1"/>
    <property type="molecule type" value="Genomic_DNA"/>
</dbReference>
<keyword evidence="1" id="KW-0472">Membrane</keyword>
<evidence type="ECO:0000256" key="1">
    <source>
        <dbReference type="SAM" id="Phobius"/>
    </source>
</evidence>
<dbReference type="AlphaFoldDB" id="A0A9X2YTG1"/>
<organism evidence="2 3">
    <name type="scientific">[Mycobacterium] manitobense</name>
    <dbReference type="NCBI Taxonomy" id="190147"/>
    <lineage>
        <taxon>Bacteria</taxon>
        <taxon>Bacillati</taxon>
        <taxon>Actinomycetota</taxon>
        <taxon>Actinomycetes</taxon>
        <taxon>Mycobacteriales</taxon>
        <taxon>Mycobacteriaceae</taxon>
        <taxon>Mycolicibacterium</taxon>
    </lineage>
</organism>
<feature type="transmembrane region" description="Helical" evidence="1">
    <location>
        <begin position="41"/>
        <end position="60"/>
    </location>
</feature>
<feature type="transmembrane region" description="Helical" evidence="1">
    <location>
        <begin position="329"/>
        <end position="350"/>
    </location>
</feature>
<feature type="transmembrane region" description="Helical" evidence="1">
    <location>
        <begin position="299"/>
        <end position="322"/>
    </location>
</feature>
<keyword evidence="3" id="KW-1185">Reference proteome</keyword>
<accession>A0A9X2YTG1</accession>
<feature type="transmembrane region" description="Helical" evidence="1">
    <location>
        <begin position="123"/>
        <end position="140"/>
    </location>
</feature>
<reference evidence="2" key="1">
    <citation type="submission" date="2020-07" db="EMBL/GenBank/DDBJ databases">
        <authorList>
            <person name="Pettersson B.M.F."/>
            <person name="Behra P.R.K."/>
            <person name="Ramesh M."/>
            <person name="Das S."/>
            <person name="Dasgupta S."/>
            <person name="Kirsebom L.A."/>
        </authorList>
    </citation>
    <scope>NUCLEOTIDE SEQUENCE</scope>
    <source>
        <strain evidence="2">DSM 44615</strain>
    </source>
</reference>
<sequence>MCATGVALCGIVATAGGVDQQGFHLPAVRHLLATAPALDVVGLPTATGPLYHLLVAAVAGPAGVGDAGIQIVGALFAAALAALALWHVRALPNPAHRVLAVAPLLLSAYFWQSALWMLTDDAAVLFGLAAVLVALSGSTTRQQLAAGLLIAAAIATRQNFVWLLAPVCAHYLLPLADRPAAVRGAALARVGGPGVATLALLIWLWGGLTPPAGREFNAAALSPTAPAFAAAVTAVFALPILLAVVDGWAPLRRHLPVAVTVGLLAAAPAVVFTSSATVAPDQSRRGGLVWSLVAVAPDVMNRSPMLVALAFTGGAVTTLLCVALPRSLAVLLSVSVLALATVTVAGAQLYQKYVELPLGMLALVIVAQLFAAGRIRRTWPLVALAVLQAVITAAVVGLPILRAVA</sequence>
<protein>
    <submittedName>
        <fullName evidence="2">Uncharacterized protein</fullName>
    </submittedName>
</protein>
<gene>
    <name evidence="2" type="ORF">H7I41_28155</name>
</gene>
<feature type="transmembrane region" description="Helical" evidence="1">
    <location>
        <begin position="356"/>
        <end position="372"/>
    </location>
</feature>
<keyword evidence="1" id="KW-1133">Transmembrane helix</keyword>
<feature type="transmembrane region" description="Helical" evidence="1">
    <location>
        <begin position="185"/>
        <end position="205"/>
    </location>
</feature>
<feature type="transmembrane region" description="Helical" evidence="1">
    <location>
        <begin position="379"/>
        <end position="401"/>
    </location>
</feature>
<evidence type="ECO:0000313" key="2">
    <source>
        <dbReference type="EMBL" id="MCV7173803.1"/>
    </source>
</evidence>
<feature type="transmembrane region" description="Helical" evidence="1">
    <location>
        <begin position="257"/>
        <end position="279"/>
    </location>
</feature>
<feature type="transmembrane region" description="Helical" evidence="1">
    <location>
        <begin position="94"/>
        <end position="111"/>
    </location>
</feature>
<name>A0A9X2YTG1_9MYCO</name>
<feature type="transmembrane region" description="Helical" evidence="1">
    <location>
        <begin position="225"/>
        <end position="245"/>
    </location>
</feature>
<reference evidence="2" key="2">
    <citation type="journal article" date="2022" name="BMC Genomics">
        <title>Comparative genome analysis of mycobacteria focusing on tRNA and non-coding RNA.</title>
        <authorList>
            <person name="Behra P.R.K."/>
            <person name="Pettersson B.M.F."/>
            <person name="Ramesh M."/>
            <person name="Das S."/>
            <person name="Dasgupta S."/>
            <person name="Kirsebom L.A."/>
        </authorList>
    </citation>
    <scope>NUCLEOTIDE SEQUENCE</scope>
    <source>
        <strain evidence="2">DSM 44615</strain>
    </source>
</reference>